<sequence>MTTAPDLEIYRAVSRVQETCEAMVRAHGDGTAYIVTFEDGTAETLGEVIARGRVALNDLAKMFGRPEEATDDGR</sequence>
<evidence type="ECO:0000313" key="2">
    <source>
        <dbReference type="Proteomes" id="UP000199074"/>
    </source>
</evidence>
<dbReference type="EMBL" id="FPCK01000001">
    <property type="protein sequence ID" value="SFV31244.1"/>
    <property type="molecule type" value="Genomic_DNA"/>
</dbReference>
<proteinExistence type="predicted"/>
<keyword evidence="2" id="KW-1185">Reference proteome</keyword>
<dbReference type="RefSeq" id="WP_092422382.1">
    <property type="nucleotide sequence ID" value="NZ_FPCK01000001.1"/>
</dbReference>
<gene>
    <name evidence="1" type="ORF">SAMN05216456_1279</name>
</gene>
<organism evidence="1 2">
    <name type="scientific">Devosia crocina</name>
    <dbReference type="NCBI Taxonomy" id="429728"/>
    <lineage>
        <taxon>Bacteria</taxon>
        <taxon>Pseudomonadati</taxon>
        <taxon>Pseudomonadota</taxon>
        <taxon>Alphaproteobacteria</taxon>
        <taxon>Hyphomicrobiales</taxon>
        <taxon>Devosiaceae</taxon>
        <taxon>Devosia</taxon>
    </lineage>
</organism>
<protein>
    <submittedName>
        <fullName evidence="1">Uncharacterized protein</fullName>
    </submittedName>
</protein>
<dbReference type="AlphaFoldDB" id="A0A1I7N969"/>
<name>A0A1I7N969_9HYPH</name>
<accession>A0A1I7N969</accession>
<evidence type="ECO:0000313" key="1">
    <source>
        <dbReference type="EMBL" id="SFV31244.1"/>
    </source>
</evidence>
<dbReference type="STRING" id="429728.SAMN05216456_1279"/>
<dbReference type="Proteomes" id="UP000199074">
    <property type="component" value="Unassembled WGS sequence"/>
</dbReference>
<reference evidence="1 2" key="1">
    <citation type="submission" date="2016-10" db="EMBL/GenBank/DDBJ databases">
        <authorList>
            <person name="de Groot N.N."/>
        </authorList>
    </citation>
    <scope>NUCLEOTIDE SEQUENCE [LARGE SCALE GENOMIC DNA]</scope>
    <source>
        <strain evidence="1 2">IPL20</strain>
    </source>
</reference>